<dbReference type="InterPro" id="IPR009057">
    <property type="entry name" value="Homeodomain-like_sf"/>
</dbReference>
<evidence type="ECO:0000256" key="1">
    <source>
        <dbReference type="ARBA" id="ARBA00023015"/>
    </source>
</evidence>
<dbReference type="PROSITE" id="PS01124">
    <property type="entry name" value="HTH_ARAC_FAMILY_2"/>
    <property type="match status" value="1"/>
</dbReference>
<dbReference type="PANTHER" id="PTHR43280:SF28">
    <property type="entry name" value="HTH-TYPE TRANSCRIPTIONAL ACTIVATOR RHAS"/>
    <property type="match status" value="1"/>
</dbReference>
<organism evidence="5 6">
    <name type="scientific">Fredinandcohnia salidurans</name>
    <dbReference type="NCBI Taxonomy" id="2595041"/>
    <lineage>
        <taxon>Bacteria</taxon>
        <taxon>Bacillati</taxon>
        <taxon>Bacillota</taxon>
        <taxon>Bacilli</taxon>
        <taxon>Bacillales</taxon>
        <taxon>Bacillaceae</taxon>
        <taxon>Fredinandcohnia</taxon>
    </lineage>
</organism>
<evidence type="ECO:0000256" key="2">
    <source>
        <dbReference type="ARBA" id="ARBA00023125"/>
    </source>
</evidence>
<proteinExistence type="predicted"/>
<dbReference type="PANTHER" id="PTHR43280">
    <property type="entry name" value="ARAC-FAMILY TRANSCRIPTIONAL REGULATOR"/>
    <property type="match status" value="1"/>
</dbReference>
<dbReference type="PROSITE" id="PS00041">
    <property type="entry name" value="HTH_ARAC_FAMILY_1"/>
    <property type="match status" value="1"/>
</dbReference>
<dbReference type="EMBL" id="JBHUEK010000018">
    <property type="protein sequence ID" value="MFD1779244.1"/>
    <property type="molecule type" value="Genomic_DNA"/>
</dbReference>
<gene>
    <name evidence="5" type="ORF">ACFSFW_11245</name>
</gene>
<protein>
    <submittedName>
        <fullName evidence="5">Helix-turn-helix transcriptional regulator</fullName>
    </submittedName>
</protein>
<evidence type="ECO:0000256" key="3">
    <source>
        <dbReference type="ARBA" id="ARBA00023163"/>
    </source>
</evidence>
<keyword evidence="6" id="KW-1185">Reference proteome</keyword>
<dbReference type="PRINTS" id="PR00032">
    <property type="entry name" value="HTHARAC"/>
</dbReference>
<accession>A0ABW4MQ78</accession>
<evidence type="ECO:0000259" key="4">
    <source>
        <dbReference type="PROSITE" id="PS01124"/>
    </source>
</evidence>
<keyword evidence="1" id="KW-0805">Transcription regulation</keyword>
<name>A0ABW4MQ78_9BACI</name>
<sequence>MEREDLEDQINNEFNKNKTKHEIIESGHKFREELLQSIRKGDQKSVAQYINRFNEFLRVETDTLDIIKRVPTNELRALKNILLSHNTLYSYSAEKGGLSAWQCHYLSEKYAIMIENAKFTPELEEIHKKMLEEYADPSIRFIEFEKATIAEKAEHFIKMNFSEDISIEDISRKLHVHSSHLMRTFKKEKGMTISHYRNLVRIKEAKELLINSNLSLIEITFIVGFKNQQYFSRVFKEEEGVTPKEYKQKNSK</sequence>
<dbReference type="InterPro" id="IPR018060">
    <property type="entry name" value="HTH_AraC"/>
</dbReference>
<evidence type="ECO:0000313" key="6">
    <source>
        <dbReference type="Proteomes" id="UP001597227"/>
    </source>
</evidence>
<feature type="domain" description="HTH araC/xylS-type" evidence="4">
    <location>
        <begin position="151"/>
        <end position="249"/>
    </location>
</feature>
<dbReference type="Proteomes" id="UP001597227">
    <property type="component" value="Unassembled WGS sequence"/>
</dbReference>
<dbReference type="RefSeq" id="WP_388038214.1">
    <property type="nucleotide sequence ID" value="NZ_JBHUEK010000018.1"/>
</dbReference>
<reference evidence="6" key="1">
    <citation type="journal article" date="2019" name="Int. J. Syst. Evol. Microbiol.">
        <title>The Global Catalogue of Microorganisms (GCM) 10K type strain sequencing project: providing services to taxonomists for standard genome sequencing and annotation.</title>
        <authorList>
            <consortium name="The Broad Institute Genomics Platform"/>
            <consortium name="The Broad Institute Genome Sequencing Center for Infectious Disease"/>
            <person name="Wu L."/>
            <person name="Ma J."/>
        </authorList>
    </citation>
    <scope>NUCLEOTIDE SEQUENCE [LARGE SCALE GENOMIC DNA]</scope>
    <source>
        <strain evidence="6">CCUG 15531</strain>
    </source>
</reference>
<dbReference type="InterPro" id="IPR018062">
    <property type="entry name" value="HTH_AraC-typ_CS"/>
</dbReference>
<evidence type="ECO:0000313" key="5">
    <source>
        <dbReference type="EMBL" id="MFD1779244.1"/>
    </source>
</evidence>
<dbReference type="Gene3D" id="1.10.10.60">
    <property type="entry name" value="Homeodomain-like"/>
    <property type="match status" value="2"/>
</dbReference>
<dbReference type="InterPro" id="IPR020449">
    <property type="entry name" value="Tscrpt_reg_AraC-type_HTH"/>
</dbReference>
<dbReference type="Pfam" id="PF12833">
    <property type="entry name" value="HTH_18"/>
    <property type="match status" value="1"/>
</dbReference>
<comment type="caution">
    <text evidence="5">The sequence shown here is derived from an EMBL/GenBank/DDBJ whole genome shotgun (WGS) entry which is preliminary data.</text>
</comment>
<keyword evidence="2" id="KW-0238">DNA-binding</keyword>
<dbReference type="SMART" id="SM00342">
    <property type="entry name" value="HTH_ARAC"/>
    <property type="match status" value="1"/>
</dbReference>
<dbReference type="SUPFAM" id="SSF46689">
    <property type="entry name" value="Homeodomain-like"/>
    <property type="match status" value="2"/>
</dbReference>
<keyword evidence="3" id="KW-0804">Transcription</keyword>